<feature type="transmembrane region" description="Helical" evidence="9">
    <location>
        <begin position="135"/>
        <end position="160"/>
    </location>
</feature>
<evidence type="ECO:0000256" key="9">
    <source>
        <dbReference type="HAMAP-Rule" id="MF_01148"/>
    </source>
</evidence>
<dbReference type="HAMAP" id="MF_01148">
    <property type="entry name" value="Lnt"/>
    <property type="match status" value="1"/>
</dbReference>
<dbReference type="InterPro" id="IPR045378">
    <property type="entry name" value="LNT_N"/>
</dbReference>
<dbReference type="GO" id="GO:0005886">
    <property type="term" value="C:plasma membrane"/>
    <property type="evidence" value="ECO:0007669"/>
    <property type="project" value="UniProtKB-SubCell"/>
</dbReference>
<dbReference type="InterPro" id="IPR036526">
    <property type="entry name" value="C-N_Hydrolase_sf"/>
</dbReference>
<evidence type="ECO:0000256" key="3">
    <source>
        <dbReference type="ARBA" id="ARBA00022475"/>
    </source>
</evidence>
<dbReference type="Gene3D" id="3.60.110.10">
    <property type="entry name" value="Carbon-nitrogen hydrolase"/>
    <property type="match status" value="1"/>
</dbReference>
<evidence type="ECO:0000256" key="7">
    <source>
        <dbReference type="ARBA" id="ARBA00023136"/>
    </source>
</evidence>
<keyword evidence="8 9" id="KW-0012">Acyltransferase</keyword>
<evidence type="ECO:0000259" key="10">
    <source>
        <dbReference type="PROSITE" id="PS50263"/>
    </source>
</evidence>
<feature type="transmembrane region" description="Helical" evidence="9">
    <location>
        <begin position="172"/>
        <end position="192"/>
    </location>
</feature>
<dbReference type="InterPro" id="IPR004563">
    <property type="entry name" value="Apolipo_AcylTrfase"/>
</dbReference>
<dbReference type="GO" id="GO:0016410">
    <property type="term" value="F:N-acyltransferase activity"/>
    <property type="evidence" value="ECO:0007669"/>
    <property type="project" value="UniProtKB-UniRule"/>
</dbReference>
<evidence type="ECO:0000313" key="12">
    <source>
        <dbReference type="Proteomes" id="UP000051587"/>
    </source>
</evidence>
<dbReference type="PROSITE" id="PS50263">
    <property type="entry name" value="CN_HYDROLASE"/>
    <property type="match status" value="1"/>
</dbReference>
<reference evidence="11 12" key="1">
    <citation type="submission" date="2015-09" db="EMBL/GenBank/DDBJ databases">
        <authorList>
            <consortium name="Swine Surveillance"/>
        </authorList>
    </citation>
    <scope>NUCLEOTIDE SEQUENCE [LARGE SCALE GENOMIC DNA]</scope>
    <source>
        <strain evidence="11 12">CECT 4357</strain>
    </source>
</reference>
<dbReference type="NCBIfam" id="TIGR00546">
    <property type="entry name" value="lnt"/>
    <property type="match status" value="1"/>
</dbReference>
<feature type="transmembrane region" description="Helical" evidence="9">
    <location>
        <begin position="48"/>
        <end position="64"/>
    </location>
</feature>
<keyword evidence="11" id="KW-0449">Lipoprotein</keyword>
<comment type="catalytic activity">
    <reaction evidence="9">
        <text>N-terminal S-1,2-diacyl-sn-glyceryl-L-cysteinyl-[lipoprotein] + a glycerophospholipid = N-acyl-S-1,2-diacyl-sn-glyceryl-L-cysteinyl-[lipoprotein] + a 2-acyl-sn-glycero-3-phospholipid + H(+)</text>
        <dbReference type="Rhea" id="RHEA:48228"/>
        <dbReference type="Rhea" id="RHEA-COMP:14681"/>
        <dbReference type="Rhea" id="RHEA-COMP:14684"/>
        <dbReference type="ChEBI" id="CHEBI:15378"/>
        <dbReference type="ChEBI" id="CHEBI:136912"/>
        <dbReference type="ChEBI" id="CHEBI:140656"/>
        <dbReference type="ChEBI" id="CHEBI:140657"/>
        <dbReference type="ChEBI" id="CHEBI:140660"/>
        <dbReference type="EC" id="2.3.1.269"/>
    </reaction>
</comment>
<dbReference type="CDD" id="cd07571">
    <property type="entry name" value="ALP_N-acyl_transferase"/>
    <property type="match status" value="1"/>
</dbReference>
<keyword evidence="3 9" id="KW-1003">Cell membrane</keyword>
<dbReference type="InterPro" id="IPR003010">
    <property type="entry name" value="C-N_Hydrolase"/>
</dbReference>
<dbReference type="STRING" id="53501.SAMN04488043_104346"/>
<dbReference type="PANTHER" id="PTHR38686:SF1">
    <property type="entry name" value="APOLIPOPROTEIN N-ACYLTRANSFERASE"/>
    <property type="match status" value="1"/>
</dbReference>
<evidence type="ECO:0000256" key="1">
    <source>
        <dbReference type="ARBA" id="ARBA00004651"/>
    </source>
</evidence>
<keyword evidence="7 9" id="KW-0472">Membrane</keyword>
<keyword evidence="4 9" id="KW-0808">Transferase</keyword>
<organism evidence="11 12">
    <name type="scientific">Thalassovita gelatinovora</name>
    <name type="common">Thalassobius gelatinovorus</name>
    <dbReference type="NCBI Taxonomy" id="53501"/>
    <lineage>
        <taxon>Bacteria</taxon>
        <taxon>Pseudomonadati</taxon>
        <taxon>Pseudomonadota</taxon>
        <taxon>Alphaproteobacteria</taxon>
        <taxon>Rhodobacterales</taxon>
        <taxon>Roseobacteraceae</taxon>
        <taxon>Thalassovita</taxon>
    </lineage>
</organism>
<feature type="transmembrane region" description="Helical" evidence="9">
    <location>
        <begin position="71"/>
        <end position="91"/>
    </location>
</feature>
<dbReference type="Pfam" id="PF20154">
    <property type="entry name" value="LNT_N"/>
    <property type="match status" value="1"/>
</dbReference>
<dbReference type="EC" id="2.3.1.269" evidence="9"/>
<dbReference type="SUPFAM" id="SSF56317">
    <property type="entry name" value="Carbon-nitrogen hydrolase"/>
    <property type="match status" value="1"/>
</dbReference>
<evidence type="ECO:0000256" key="4">
    <source>
        <dbReference type="ARBA" id="ARBA00022679"/>
    </source>
</evidence>
<dbReference type="Pfam" id="PF00795">
    <property type="entry name" value="CN_hydrolase"/>
    <property type="match status" value="1"/>
</dbReference>
<evidence type="ECO:0000313" key="11">
    <source>
        <dbReference type="EMBL" id="CUH68258.1"/>
    </source>
</evidence>
<keyword evidence="12" id="KW-1185">Reference proteome</keyword>
<protein>
    <recommendedName>
        <fullName evidence="9">Apolipoprotein N-acyltransferase</fullName>
        <shortName evidence="9">ALP N-acyltransferase</shortName>
        <ecNumber evidence="9">2.3.1.269</ecNumber>
    </recommendedName>
</protein>
<evidence type="ECO:0000256" key="6">
    <source>
        <dbReference type="ARBA" id="ARBA00022989"/>
    </source>
</evidence>
<feature type="transmembrane region" description="Helical" evidence="9">
    <location>
        <begin position="204"/>
        <end position="222"/>
    </location>
</feature>
<name>A0A0N7LW68_THAGE</name>
<dbReference type="RefSeq" id="WP_233487556.1">
    <property type="nucleotide sequence ID" value="NZ_CP051181.1"/>
</dbReference>
<evidence type="ECO:0000256" key="2">
    <source>
        <dbReference type="ARBA" id="ARBA00010065"/>
    </source>
</evidence>
<accession>A0A0N7LW68</accession>
<comment type="subcellular location">
    <subcellularLocation>
        <location evidence="1 9">Cell membrane</location>
        <topology evidence="1 9">Multi-pass membrane protein</topology>
    </subcellularLocation>
</comment>
<comment type="similarity">
    <text evidence="2 9">Belongs to the CN hydrolase family. Apolipoprotein N-acyltransferase subfamily.</text>
</comment>
<keyword evidence="5 9" id="KW-0812">Transmembrane</keyword>
<feature type="domain" description="CN hydrolase" evidence="10">
    <location>
        <begin position="236"/>
        <end position="474"/>
    </location>
</feature>
<dbReference type="AlphaFoldDB" id="A0A0N7LW68"/>
<evidence type="ECO:0000256" key="5">
    <source>
        <dbReference type="ARBA" id="ARBA00022692"/>
    </source>
</evidence>
<dbReference type="Proteomes" id="UP000051587">
    <property type="component" value="Unassembled WGS sequence"/>
</dbReference>
<feature type="transmembrane region" description="Helical" evidence="9">
    <location>
        <begin position="487"/>
        <end position="507"/>
    </location>
</feature>
<sequence length="513" mass="54419">MATARSPLWALAPHFETWMNGQGLRRRMGLAVLFGALAATGQAPFDLWPLALVGLAGLYSGFLSSNRWRDAAWIGWAGGLGYFALALAWIVEPFLVDIARHGWMAPFALILMASGLALFWGAATALAHRVGKGPVGWIAALALAELARSYLLTGFPWALIGHIWIASAMAQWAAWVGPHGLSLIALAAAVAVRQMFAAHPLRAAVPVLGLVALFAGGAYIAAQAPAPRTTPIVRLVQPNAPQHQKWDPDYIPVFFRRQIDATTALPRPDLIVWPESAVPVFLDHGQDTLGVMADAAQGVPLVFGIERLEGARIFNAAAVLGADGAVGQVYDKHHLVPFGEYIPFGDMLSRIGIGRMSAKEGAGFSAGPGPRLFDLGNLGTALPLICYEAVFPQDVAAAPSRPEFLLQLTNDAWFGQFSGPYQHLAQARLRAIEQGLPMLRAANTGISAVIDATGRVTGSLPLGQAGWIDLPLPAAAPPTLYARTGDIFAAIAILILLLAVIMGNAAGRHRKAD</sequence>
<gene>
    <name evidence="9 11" type="primary">lnt</name>
    <name evidence="11" type="ORF">TG4357_03475</name>
</gene>
<comment type="pathway">
    <text evidence="9">Protein modification; lipoprotein biosynthesis (N-acyl transfer).</text>
</comment>
<dbReference type="UniPathway" id="UPA00666"/>
<dbReference type="EMBL" id="CYSA01000027">
    <property type="protein sequence ID" value="CUH68258.1"/>
    <property type="molecule type" value="Genomic_DNA"/>
</dbReference>
<dbReference type="PANTHER" id="PTHR38686">
    <property type="entry name" value="APOLIPOPROTEIN N-ACYLTRANSFERASE"/>
    <property type="match status" value="1"/>
</dbReference>
<keyword evidence="6 9" id="KW-1133">Transmembrane helix</keyword>
<dbReference type="GO" id="GO:0042158">
    <property type="term" value="P:lipoprotein biosynthetic process"/>
    <property type="evidence" value="ECO:0007669"/>
    <property type="project" value="UniProtKB-UniRule"/>
</dbReference>
<proteinExistence type="inferred from homology"/>
<feature type="transmembrane region" description="Helical" evidence="9">
    <location>
        <begin position="103"/>
        <end position="123"/>
    </location>
</feature>
<comment type="function">
    <text evidence="9">Catalyzes the phospholipid dependent N-acylation of the N-terminal cysteine of apolipoprotein, the last step in lipoprotein maturation.</text>
</comment>
<evidence type="ECO:0000256" key="8">
    <source>
        <dbReference type="ARBA" id="ARBA00023315"/>
    </source>
</evidence>